<feature type="compositionally biased region" description="Polar residues" evidence="1">
    <location>
        <begin position="275"/>
        <end position="289"/>
    </location>
</feature>
<protein>
    <recommendedName>
        <fullName evidence="5">WxL domain-containing protein</fullName>
    </recommendedName>
</protein>
<dbReference type="EMBL" id="NIPR01000005">
    <property type="protein sequence ID" value="PMD72969.1"/>
    <property type="molecule type" value="Genomic_DNA"/>
</dbReference>
<keyword evidence="2" id="KW-0732">Signal</keyword>
<organism evidence="3 4">
    <name type="scientific">Companilactobacillus nuruki</name>
    <dbReference type="NCBI Taxonomy" id="1993540"/>
    <lineage>
        <taxon>Bacteria</taxon>
        <taxon>Bacillati</taxon>
        <taxon>Bacillota</taxon>
        <taxon>Bacilli</taxon>
        <taxon>Lactobacillales</taxon>
        <taxon>Lactobacillaceae</taxon>
        <taxon>Companilactobacillus</taxon>
    </lineage>
</organism>
<feature type="chain" id="PRO_5039575207" description="WxL domain-containing protein" evidence="2">
    <location>
        <begin position="22"/>
        <end position="974"/>
    </location>
</feature>
<feature type="compositionally biased region" description="Basic and acidic residues" evidence="1">
    <location>
        <begin position="254"/>
        <end position="272"/>
    </location>
</feature>
<sequence length="974" mass="110427">MKKMKLAIIFASFWLIFSASLTTTLIRAETEIEDTTTPLTEAASLEDIIEQKDNTEVTISYALEDKKELILKTDQKDMIDVHALKEELGKDKVKENSDKKELILTLDNPDSTDFTMYVDKEKPFLLSVLKSDGELIFDYQFNELEKYDSHEDTFDDQFEEATWTRVDKPRLSKGPIIEHADGSMVQPYLYFGDYEETIRPGATLEQSWLQRGDKSRQNSLTAPNTAILYAEPGSRIEDGPKSLTNHVYTNHYGDNQKGDYDSVSLDRTEDKPYGTPTSYTSNTLYNSVSRSDDKYRPSISGPNKIGKSYAMVNTPKLYYRVDPRTGFEEQRLVYNQRAKWENRKGKNNPEVTTTIKLSFTKTGRVITHITYKNTGTTTIPKFIGLSNHDLSLNKDGAELRNNYDEKIGNYIPMRALGNKRGMYMQAPNNEIRTSIYVNHPEEPGAWAARSASRSYLATRGYISETLISLLPIYKETYYPWKVGKKQNSGFFDNKENHYIFPYTPKGYNNAFESSNDSGDKDKLFKSGKRLGAEREKDPMWDSGLTLRTNAKDLIVNGTVEMEYSTMTDVPGSTFSPVVIYDYLGTDDEPQVLPLGTKKIALDGHWYDFDSTNVTLYYGIDSKEDGDMQKVMLNGKQSPQDAEVGKFNEFSSEIDIQGLEKGPHKIYLIAIDEDGNKSVMQEHVFNLMDVSNKEPQIAVTSPKGTKKEPYAPISENMRLKGFWSDRDSSKIKSITYQIDDGPELVHSENIKNSKKGSLVKWTLDDLDIKKFNDFDVHMIKFQITDAEGNIGTTEFYFRHIGGSVKLVAPEEIDFGSLSVTPSTNNPIKPNLNDGKVLIEDFREKDSNPISLSLSIDTFYKVDEDDGDDNGDDGDNADGDGDDTDEDGSEEAVPSKADNKPESLMHDVFWKENLVSTKDLIVGKTEGHKNHEWFQTTDFTNEITKNLKLNFRSGENGASIGKYVSHWTWQMIDSID</sequence>
<dbReference type="RefSeq" id="WP_102195301.1">
    <property type="nucleotide sequence ID" value="NZ_NIPR01000005.1"/>
</dbReference>
<evidence type="ECO:0008006" key="5">
    <source>
        <dbReference type="Google" id="ProtNLM"/>
    </source>
</evidence>
<keyword evidence="4" id="KW-1185">Reference proteome</keyword>
<gene>
    <name evidence="3" type="ORF">CBP76_02210</name>
</gene>
<evidence type="ECO:0000313" key="4">
    <source>
        <dbReference type="Proteomes" id="UP000235649"/>
    </source>
</evidence>
<feature type="compositionally biased region" description="Acidic residues" evidence="1">
    <location>
        <begin position="861"/>
        <end position="888"/>
    </location>
</feature>
<proteinExistence type="predicted"/>
<name>A0A2N7AW35_9LACO</name>
<comment type="caution">
    <text evidence="3">The sequence shown here is derived from an EMBL/GenBank/DDBJ whole genome shotgun (WGS) entry which is preliminary data.</text>
</comment>
<feature type="region of interest" description="Disordered" evidence="1">
    <location>
        <begin position="249"/>
        <end position="300"/>
    </location>
</feature>
<feature type="region of interest" description="Disordered" evidence="1">
    <location>
        <begin position="861"/>
        <end position="900"/>
    </location>
</feature>
<evidence type="ECO:0000256" key="1">
    <source>
        <dbReference type="SAM" id="MobiDB-lite"/>
    </source>
</evidence>
<dbReference type="AlphaFoldDB" id="A0A2N7AW35"/>
<evidence type="ECO:0000256" key="2">
    <source>
        <dbReference type="SAM" id="SignalP"/>
    </source>
</evidence>
<evidence type="ECO:0000313" key="3">
    <source>
        <dbReference type="EMBL" id="PMD72969.1"/>
    </source>
</evidence>
<dbReference type="Proteomes" id="UP000235649">
    <property type="component" value="Unassembled WGS sequence"/>
</dbReference>
<feature type="signal peptide" evidence="2">
    <location>
        <begin position="1"/>
        <end position="21"/>
    </location>
</feature>
<accession>A0A2N7AW35</accession>
<reference evidence="3 4" key="1">
    <citation type="submission" date="2017-05" db="EMBL/GenBank/DDBJ databases">
        <title>Lactobacillus nurukis nov., sp. nov., isolated from nuruk.</title>
        <authorList>
            <person name="Kim S.-J."/>
        </authorList>
    </citation>
    <scope>NUCLEOTIDE SEQUENCE [LARGE SCALE GENOMIC DNA]</scope>
    <source>
        <strain evidence="3 4">SYF10-1a</strain>
    </source>
</reference>